<dbReference type="InterPro" id="IPR000719">
    <property type="entry name" value="Prot_kinase_dom"/>
</dbReference>
<keyword evidence="14" id="KW-1185">Reference proteome</keyword>
<evidence type="ECO:0000256" key="7">
    <source>
        <dbReference type="ARBA" id="ARBA00022840"/>
    </source>
</evidence>
<dbReference type="SMART" id="SM00220">
    <property type="entry name" value="S_TKc"/>
    <property type="match status" value="1"/>
</dbReference>
<feature type="compositionally biased region" description="Polar residues" evidence="11">
    <location>
        <begin position="640"/>
        <end position="652"/>
    </location>
</feature>
<accession>A0A8H4QRZ1</accession>
<evidence type="ECO:0000259" key="12">
    <source>
        <dbReference type="PROSITE" id="PS50011"/>
    </source>
</evidence>
<comment type="caution">
    <text evidence="13">The sequence shown here is derived from an EMBL/GenBank/DDBJ whole genome shotgun (WGS) entry which is preliminary data.</text>
</comment>
<dbReference type="AlphaFoldDB" id="A0A8H4QRZ1"/>
<feature type="region of interest" description="Disordered" evidence="11">
    <location>
        <begin position="615"/>
        <end position="657"/>
    </location>
</feature>
<dbReference type="GO" id="GO:0004674">
    <property type="term" value="F:protein serine/threonine kinase activity"/>
    <property type="evidence" value="ECO:0007669"/>
    <property type="project" value="UniProtKB-KW"/>
</dbReference>
<evidence type="ECO:0000256" key="10">
    <source>
        <dbReference type="PROSITE-ProRule" id="PRU10141"/>
    </source>
</evidence>
<evidence type="ECO:0000256" key="8">
    <source>
        <dbReference type="ARBA" id="ARBA00047899"/>
    </source>
</evidence>
<dbReference type="SUPFAM" id="SSF56112">
    <property type="entry name" value="Protein kinase-like (PK-like)"/>
    <property type="match status" value="1"/>
</dbReference>
<evidence type="ECO:0000256" key="3">
    <source>
        <dbReference type="ARBA" id="ARBA00022553"/>
    </source>
</evidence>
<evidence type="ECO:0000256" key="2">
    <source>
        <dbReference type="ARBA" id="ARBA00022527"/>
    </source>
</evidence>
<dbReference type="EMBL" id="JAACJL010000031">
    <property type="protein sequence ID" value="KAF4616292.1"/>
    <property type="molecule type" value="Genomic_DNA"/>
</dbReference>
<dbReference type="Gene3D" id="3.30.200.20">
    <property type="entry name" value="Phosphorylase Kinase, domain 1"/>
    <property type="match status" value="1"/>
</dbReference>
<feature type="region of interest" description="Disordered" evidence="11">
    <location>
        <begin position="543"/>
        <end position="565"/>
    </location>
</feature>
<dbReference type="InterPro" id="IPR011009">
    <property type="entry name" value="Kinase-like_dom_sf"/>
</dbReference>
<dbReference type="InterPro" id="IPR017441">
    <property type="entry name" value="Protein_kinase_ATP_BS"/>
</dbReference>
<dbReference type="PROSITE" id="PS50011">
    <property type="entry name" value="PROTEIN_KINASE_DOM"/>
    <property type="match status" value="1"/>
</dbReference>
<dbReference type="PROSITE" id="PS00108">
    <property type="entry name" value="PROTEIN_KINASE_ST"/>
    <property type="match status" value="1"/>
</dbReference>
<evidence type="ECO:0000256" key="11">
    <source>
        <dbReference type="SAM" id="MobiDB-lite"/>
    </source>
</evidence>
<keyword evidence="7 10" id="KW-0067">ATP-binding</keyword>
<name>A0A8H4QRZ1_9AGAR</name>
<comment type="catalytic activity">
    <reaction evidence="8">
        <text>L-threonyl-[protein] + ATP = O-phospho-L-threonyl-[protein] + ADP + H(+)</text>
        <dbReference type="Rhea" id="RHEA:46608"/>
        <dbReference type="Rhea" id="RHEA-COMP:11060"/>
        <dbReference type="Rhea" id="RHEA-COMP:11605"/>
        <dbReference type="ChEBI" id="CHEBI:15378"/>
        <dbReference type="ChEBI" id="CHEBI:30013"/>
        <dbReference type="ChEBI" id="CHEBI:30616"/>
        <dbReference type="ChEBI" id="CHEBI:61977"/>
        <dbReference type="ChEBI" id="CHEBI:456216"/>
        <dbReference type="EC" id="2.7.11.1"/>
    </reaction>
</comment>
<dbReference type="GO" id="GO:0007010">
    <property type="term" value="P:cytoskeleton organization"/>
    <property type="evidence" value="ECO:0007669"/>
    <property type="project" value="UniProtKB-ARBA"/>
</dbReference>
<dbReference type="FunFam" id="1.10.510.10:FF:000024">
    <property type="entry name" value="Probable serine/threonine-protein kinase cot-1"/>
    <property type="match status" value="1"/>
</dbReference>
<keyword evidence="6" id="KW-0418">Kinase</keyword>
<comment type="catalytic activity">
    <reaction evidence="9">
        <text>L-seryl-[protein] + ATP = O-phospho-L-seryl-[protein] + ADP + H(+)</text>
        <dbReference type="Rhea" id="RHEA:17989"/>
        <dbReference type="Rhea" id="RHEA-COMP:9863"/>
        <dbReference type="Rhea" id="RHEA-COMP:11604"/>
        <dbReference type="ChEBI" id="CHEBI:15378"/>
        <dbReference type="ChEBI" id="CHEBI:29999"/>
        <dbReference type="ChEBI" id="CHEBI:30616"/>
        <dbReference type="ChEBI" id="CHEBI:83421"/>
        <dbReference type="ChEBI" id="CHEBI:456216"/>
        <dbReference type="EC" id="2.7.11.1"/>
    </reaction>
</comment>
<organism evidence="13 14">
    <name type="scientific">Agrocybe pediades</name>
    <dbReference type="NCBI Taxonomy" id="84607"/>
    <lineage>
        <taxon>Eukaryota</taxon>
        <taxon>Fungi</taxon>
        <taxon>Dikarya</taxon>
        <taxon>Basidiomycota</taxon>
        <taxon>Agaricomycotina</taxon>
        <taxon>Agaricomycetes</taxon>
        <taxon>Agaricomycetidae</taxon>
        <taxon>Agaricales</taxon>
        <taxon>Agaricineae</taxon>
        <taxon>Strophariaceae</taxon>
        <taxon>Agrocybe</taxon>
    </lineage>
</organism>
<feature type="binding site" evidence="10">
    <location>
        <position position="213"/>
    </location>
    <ligand>
        <name>ATP</name>
        <dbReference type="ChEBI" id="CHEBI:30616"/>
    </ligand>
</feature>
<dbReference type="InterPro" id="IPR008271">
    <property type="entry name" value="Ser/Thr_kinase_AS"/>
</dbReference>
<protein>
    <recommendedName>
        <fullName evidence="1">non-specific serine/threonine protein kinase</fullName>
        <ecNumber evidence="1">2.7.11.1</ecNumber>
    </recommendedName>
</protein>
<keyword evidence="3" id="KW-0597">Phosphoprotein</keyword>
<evidence type="ECO:0000256" key="5">
    <source>
        <dbReference type="ARBA" id="ARBA00022741"/>
    </source>
</evidence>
<dbReference type="PROSITE" id="PS00107">
    <property type="entry name" value="PROTEIN_KINASE_ATP"/>
    <property type="match status" value="1"/>
</dbReference>
<dbReference type="Proteomes" id="UP000521872">
    <property type="component" value="Unassembled WGS sequence"/>
</dbReference>
<proteinExistence type="predicted"/>
<sequence>MIPFYCDFRKPVYSVDGESSKGTNGILRRTLVKRSFRDLFPAKEKQMEKGRILQTQDLCNCSTASSTPDCSISNQLSTAKAYAPQTVGDVTPLDLVALLAMRKLYDALYDPSILDAMRHQRHGLYPPIIANSPDTPKIFVALDVDHSLCRRNLALHKRPANSGPFSPGLLNARNALPVMNIQDMPILRFLGEGTSGKVYYVKHRTTKVKSALKVVPKAGRSEFAIGAVIEERSVVEKLVDSPWFVNLLAAWHDDTNLYIAMTAYPTDLDSEIIRCGVIEPTRARFYMAELIIALTELHSRGIIHRDIKAANILIDREGHIVLADFGLAKDFGRTPSIAERVYQPYWPYLRDERPNCETKPRNPDELHFVAWEYRGSELEMAPEICLRQPYAFGVDFWSAAVVLYWMLTGRPPWEKPEYEEDVNDDSMKGLEEKITNDPLAFNDEDNVDEDTKDFLFRMLAKNPEHRLMISYEIPYHPYFSGLNWTLMEERSVPTPWIPGCEICHVYEPTSAPFQPGTPFPNIDSDPYPDFTFVAPQVFSSALEDDDRGYSSDSDSDSDSDDSTINGVELRQVINYNKDLLNWSALSGNETHTFVASCSSISSEVAIVEEEWDGPTGKRLSTTSYRQPPKRSPTPLDFSGLCSTPTRSSSTASDLDETTSRVFVPRKAHSTMEVGVLSRLKRRLSRLFKIGPSKRARLS</sequence>
<dbReference type="Gene3D" id="1.10.510.10">
    <property type="entry name" value="Transferase(Phosphotransferase) domain 1"/>
    <property type="match status" value="1"/>
</dbReference>
<dbReference type="PANTHER" id="PTHR24351">
    <property type="entry name" value="RIBOSOMAL PROTEIN S6 KINASE"/>
    <property type="match status" value="1"/>
</dbReference>
<reference evidence="13 14" key="1">
    <citation type="submission" date="2019-12" db="EMBL/GenBank/DDBJ databases">
        <authorList>
            <person name="Floudas D."/>
            <person name="Bentzer J."/>
            <person name="Ahren D."/>
            <person name="Johansson T."/>
            <person name="Persson P."/>
            <person name="Tunlid A."/>
        </authorList>
    </citation>
    <scope>NUCLEOTIDE SEQUENCE [LARGE SCALE GENOMIC DNA]</scope>
    <source>
        <strain evidence="13 14">CBS 102.39</strain>
    </source>
</reference>
<evidence type="ECO:0000256" key="1">
    <source>
        <dbReference type="ARBA" id="ARBA00012513"/>
    </source>
</evidence>
<evidence type="ECO:0000256" key="6">
    <source>
        <dbReference type="ARBA" id="ARBA00022777"/>
    </source>
</evidence>
<keyword evidence="4" id="KW-0808">Transferase</keyword>
<feature type="domain" description="Protein kinase" evidence="12">
    <location>
        <begin position="184"/>
        <end position="479"/>
    </location>
</feature>
<evidence type="ECO:0000256" key="9">
    <source>
        <dbReference type="ARBA" id="ARBA00048679"/>
    </source>
</evidence>
<evidence type="ECO:0000313" key="14">
    <source>
        <dbReference type="Proteomes" id="UP000521872"/>
    </source>
</evidence>
<dbReference type="EC" id="2.7.11.1" evidence="1"/>
<gene>
    <name evidence="13" type="ORF">D9613_008339</name>
</gene>
<keyword evidence="2" id="KW-0723">Serine/threonine-protein kinase</keyword>
<dbReference type="GO" id="GO:0005524">
    <property type="term" value="F:ATP binding"/>
    <property type="evidence" value="ECO:0007669"/>
    <property type="project" value="UniProtKB-UniRule"/>
</dbReference>
<keyword evidence="5 10" id="KW-0547">Nucleotide-binding</keyword>
<dbReference type="Pfam" id="PF00069">
    <property type="entry name" value="Pkinase"/>
    <property type="match status" value="1"/>
</dbReference>
<evidence type="ECO:0000313" key="13">
    <source>
        <dbReference type="EMBL" id="KAF4616292.1"/>
    </source>
</evidence>
<evidence type="ECO:0000256" key="4">
    <source>
        <dbReference type="ARBA" id="ARBA00022679"/>
    </source>
</evidence>